<keyword evidence="2" id="KW-1003">Cell membrane</keyword>
<feature type="transmembrane region" description="Helical" evidence="7">
    <location>
        <begin position="20"/>
        <end position="39"/>
    </location>
</feature>
<gene>
    <name evidence="9" type="ORF">G7Y82_13980</name>
</gene>
<dbReference type="PROSITE" id="PS50156">
    <property type="entry name" value="SSD"/>
    <property type="match status" value="1"/>
</dbReference>
<feature type="transmembrane region" description="Helical" evidence="7">
    <location>
        <begin position="644"/>
        <end position="664"/>
    </location>
</feature>
<dbReference type="InterPro" id="IPR004869">
    <property type="entry name" value="MMPL_dom"/>
</dbReference>
<protein>
    <submittedName>
        <fullName evidence="9">MMPL family transporter</fullName>
    </submittedName>
</protein>
<organism evidence="9 10">
    <name type="scientific">Solimonas marina</name>
    <dbReference type="NCBI Taxonomy" id="2714601"/>
    <lineage>
        <taxon>Bacteria</taxon>
        <taxon>Pseudomonadati</taxon>
        <taxon>Pseudomonadota</taxon>
        <taxon>Gammaproteobacteria</taxon>
        <taxon>Nevskiales</taxon>
        <taxon>Nevskiaceae</taxon>
        <taxon>Solimonas</taxon>
    </lineage>
</organism>
<feature type="transmembrane region" description="Helical" evidence="7">
    <location>
        <begin position="364"/>
        <end position="386"/>
    </location>
</feature>
<feature type="region of interest" description="Disordered" evidence="6">
    <location>
        <begin position="781"/>
        <end position="801"/>
    </location>
</feature>
<reference evidence="9" key="1">
    <citation type="submission" date="2020-03" db="EMBL/GenBank/DDBJ databases">
        <title>Solimonas marina sp. nov., isolated from deep seawater of the Pacific Ocean.</title>
        <authorList>
            <person name="Liu X."/>
            <person name="Lai Q."/>
            <person name="Sun F."/>
            <person name="Gai Y."/>
            <person name="Li G."/>
            <person name="Shao Z."/>
        </authorList>
    </citation>
    <scope>NUCLEOTIDE SEQUENCE</scope>
    <source>
        <strain evidence="9">C16B3</strain>
    </source>
</reference>
<feature type="transmembrane region" description="Helical" evidence="7">
    <location>
        <begin position="288"/>
        <end position="311"/>
    </location>
</feature>
<feature type="transmembrane region" description="Helical" evidence="7">
    <location>
        <begin position="331"/>
        <end position="352"/>
    </location>
</feature>
<feature type="transmembrane region" description="Helical" evidence="7">
    <location>
        <begin position="622"/>
        <end position="638"/>
    </location>
</feature>
<evidence type="ECO:0000259" key="8">
    <source>
        <dbReference type="PROSITE" id="PS50156"/>
    </source>
</evidence>
<feature type="transmembrane region" description="Helical" evidence="7">
    <location>
        <begin position="676"/>
        <end position="697"/>
    </location>
</feature>
<feature type="transmembrane region" description="Helical" evidence="7">
    <location>
        <begin position="233"/>
        <end position="251"/>
    </location>
</feature>
<dbReference type="InterPro" id="IPR000731">
    <property type="entry name" value="SSD"/>
</dbReference>
<comment type="subcellular location">
    <subcellularLocation>
        <location evidence="1">Cell membrane</location>
        <topology evidence="1">Multi-pass membrane protein</topology>
    </subcellularLocation>
</comment>
<dbReference type="PANTHER" id="PTHR33406">
    <property type="entry name" value="MEMBRANE PROTEIN MJ1562-RELATED"/>
    <property type="match status" value="1"/>
</dbReference>
<comment type="caution">
    <text evidence="9">The sequence shown here is derived from an EMBL/GenBank/DDBJ whole genome shotgun (WGS) entry which is preliminary data.</text>
</comment>
<evidence type="ECO:0000256" key="7">
    <source>
        <dbReference type="SAM" id="Phobius"/>
    </source>
</evidence>
<evidence type="ECO:0000313" key="9">
    <source>
        <dbReference type="EMBL" id="NKF23423.1"/>
    </source>
</evidence>
<evidence type="ECO:0000256" key="2">
    <source>
        <dbReference type="ARBA" id="ARBA00022475"/>
    </source>
</evidence>
<dbReference type="GO" id="GO:0005886">
    <property type="term" value="C:plasma membrane"/>
    <property type="evidence" value="ECO:0007669"/>
    <property type="project" value="UniProtKB-SubCell"/>
</dbReference>
<feature type="compositionally biased region" description="Basic and acidic residues" evidence="6">
    <location>
        <begin position="784"/>
        <end position="801"/>
    </location>
</feature>
<feature type="domain" description="SSD" evidence="8">
    <location>
        <begin position="257"/>
        <end position="385"/>
    </location>
</feature>
<feature type="transmembrane region" description="Helical" evidence="7">
    <location>
        <begin position="717"/>
        <end position="738"/>
    </location>
</feature>
<keyword evidence="10" id="KW-1185">Reference proteome</keyword>
<name>A0A970B721_9GAMM</name>
<evidence type="ECO:0000256" key="4">
    <source>
        <dbReference type="ARBA" id="ARBA00022989"/>
    </source>
</evidence>
<evidence type="ECO:0000256" key="5">
    <source>
        <dbReference type="ARBA" id="ARBA00023136"/>
    </source>
</evidence>
<sequence length="801" mass="88355">MGRYAERILRSAEVLVYARSGLTFAILMAFTLAMAVLASRLQPDAGFEKQIPLDHPYMKVFKQYEKAFGGANLISIAVMLKPGVPGDIYTPDFLDTLHKVTDAVFFLPGVDRSRVTSLFTPGVRYMEVVEDGFSTGDVIPRNYRPTPEMLAQIRSNVGKAGVIGRLVSLDQRGAMVTAELLEHDPSTGKKLDYRAVADKLEAIRTQYENDRFDIRIIGFAKVVGDVSDAGHEVMMFFAIALLATFALLWMFCGSWRLATLPLFAALCAVIWELGLLKLTGFGLDPFAILVPFLILAIGVSHGVQYVNAWRYEVAVHGLASRDASIATFRQLFIPGTVAILTDVIGFATLAFIKIDIVREMAFNAAMGMAAVIITNKMMLPIVLSWARVRDVDAFRARQQRRVALSDRLWQRLSAFATARAAIPTLFVALLALSWALWMYPKLIVGDRQAGVPELRPDSRYNVDSRAIGRNFAIGVDILKVFAVTKQYGCVDPATMETIDRFAWHMQNTPGVRSVLSLPQLAKQVRSGWFEAAPKWRVLPRTQSLSELVSPIPSQLGLSNPDCSVMPVLIFTRDHRATTISQIVDAVKTFQHDNVGQGVDFKLASGNVGVWAATNEEIRARELLVIIWVHATLALFAWLSFRSGVAVLCILTPLVLCSLMTYGLMATLGIGMKPATLPVAAFGVGIGVDYSIYLWSVFSRRLAERTSLREAYFDALRHTGKAVIFTSASLLLSVFTWLFSGLQFQADMGLLLLFMFSTNLLGAIVLLPALAWLALHRRLPPDAPAAHDDSRKEAAASRPETT</sequence>
<evidence type="ECO:0000256" key="1">
    <source>
        <dbReference type="ARBA" id="ARBA00004651"/>
    </source>
</evidence>
<dbReference type="Proteomes" id="UP000653472">
    <property type="component" value="Unassembled WGS sequence"/>
</dbReference>
<dbReference type="AlphaFoldDB" id="A0A970B721"/>
<dbReference type="RefSeq" id="WP_168148755.1">
    <property type="nucleotide sequence ID" value="NZ_JAAVXB010000008.1"/>
</dbReference>
<dbReference type="InterPro" id="IPR050545">
    <property type="entry name" value="Mycobact_MmpL"/>
</dbReference>
<feature type="transmembrane region" description="Helical" evidence="7">
    <location>
        <begin position="750"/>
        <end position="774"/>
    </location>
</feature>
<keyword evidence="3 7" id="KW-0812">Transmembrane</keyword>
<evidence type="ECO:0000256" key="6">
    <source>
        <dbReference type="SAM" id="MobiDB-lite"/>
    </source>
</evidence>
<dbReference type="Pfam" id="PF03176">
    <property type="entry name" value="MMPL"/>
    <property type="match status" value="2"/>
</dbReference>
<evidence type="ECO:0000313" key="10">
    <source>
        <dbReference type="Proteomes" id="UP000653472"/>
    </source>
</evidence>
<accession>A0A970B721</accession>
<dbReference type="PANTHER" id="PTHR33406:SF10">
    <property type="entry name" value="SSD DOMAIN-CONTAINING PROTEIN"/>
    <property type="match status" value="1"/>
</dbReference>
<dbReference type="EMBL" id="JAAVXB010000008">
    <property type="protein sequence ID" value="NKF23423.1"/>
    <property type="molecule type" value="Genomic_DNA"/>
</dbReference>
<keyword evidence="5 7" id="KW-0472">Membrane</keyword>
<feature type="transmembrane region" description="Helical" evidence="7">
    <location>
        <begin position="257"/>
        <end position="276"/>
    </location>
</feature>
<dbReference type="Gene3D" id="1.20.1640.10">
    <property type="entry name" value="Multidrug efflux transporter AcrB transmembrane domain"/>
    <property type="match status" value="2"/>
</dbReference>
<evidence type="ECO:0000256" key="3">
    <source>
        <dbReference type="ARBA" id="ARBA00022692"/>
    </source>
</evidence>
<keyword evidence="4 7" id="KW-1133">Transmembrane helix</keyword>
<feature type="transmembrane region" description="Helical" evidence="7">
    <location>
        <begin position="420"/>
        <end position="439"/>
    </location>
</feature>
<dbReference type="SUPFAM" id="SSF82866">
    <property type="entry name" value="Multidrug efflux transporter AcrB transmembrane domain"/>
    <property type="match status" value="2"/>
</dbReference>
<proteinExistence type="predicted"/>